<evidence type="ECO:0000313" key="2">
    <source>
        <dbReference type="EMBL" id="KAG8447201.1"/>
    </source>
</evidence>
<feature type="compositionally biased region" description="Basic and acidic residues" evidence="1">
    <location>
        <begin position="1"/>
        <end position="19"/>
    </location>
</feature>
<sequence>MGDPCREKMDPNKHTEGAVECHQPCKRTQKKKYPQKSLQVGLQKPVDPEQQKMTEVVGQLKAAEARDRLRLTRLRSQYIQVKEQNYLIACQPTAQDAIRLEALLAPRPQPALRQDPLNRRQRERVEKLLSENTGILN</sequence>
<reference evidence="2" key="1">
    <citation type="thesis" date="2020" institute="ProQuest LLC" country="789 East Eisenhower Parkway, Ann Arbor, MI, USA">
        <title>Comparative Genomics and Chromosome Evolution.</title>
        <authorList>
            <person name="Mudd A.B."/>
        </authorList>
    </citation>
    <scope>NUCLEOTIDE SEQUENCE</scope>
    <source>
        <strain evidence="2">Female2</strain>
        <tissue evidence="2">Blood</tissue>
    </source>
</reference>
<comment type="caution">
    <text evidence="2">The sequence shown here is derived from an EMBL/GenBank/DDBJ whole genome shotgun (WGS) entry which is preliminary data.</text>
</comment>
<organism evidence="2 3">
    <name type="scientific">Hymenochirus boettgeri</name>
    <name type="common">Congo dwarf clawed frog</name>
    <dbReference type="NCBI Taxonomy" id="247094"/>
    <lineage>
        <taxon>Eukaryota</taxon>
        <taxon>Metazoa</taxon>
        <taxon>Chordata</taxon>
        <taxon>Craniata</taxon>
        <taxon>Vertebrata</taxon>
        <taxon>Euteleostomi</taxon>
        <taxon>Amphibia</taxon>
        <taxon>Batrachia</taxon>
        <taxon>Anura</taxon>
        <taxon>Pipoidea</taxon>
        <taxon>Pipidae</taxon>
        <taxon>Pipinae</taxon>
        <taxon>Hymenochirus</taxon>
    </lineage>
</organism>
<keyword evidence="3" id="KW-1185">Reference proteome</keyword>
<dbReference type="Proteomes" id="UP000812440">
    <property type="component" value="Chromosome 8_10"/>
</dbReference>
<evidence type="ECO:0000256" key="1">
    <source>
        <dbReference type="SAM" id="MobiDB-lite"/>
    </source>
</evidence>
<proteinExistence type="predicted"/>
<dbReference type="AlphaFoldDB" id="A0A8T2JXQ1"/>
<dbReference type="PANTHER" id="PTHR35665">
    <property type="entry name" value="PROTEIN LKAAEAR1"/>
    <property type="match status" value="1"/>
</dbReference>
<accession>A0A8T2JXQ1</accession>
<feature type="region of interest" description="Disordered" evidence="1">
    <location>
        <begin position="1"/>
        <end position="20"/>
    </location>
</feature>
<name>A0A8T2JXQ1_9PIPI</name>
<evidence type="ECO:0000313" key="3">
    <source>
        <dbReference type="Proteomes" id="UP000812440"/>
    </source>
</evidence>
<gene>
    <name evidence="2" type="ORF">GDO86_014607</name>
</gene>
<dbReference type="InterPro" id="IPR029152">
    <property type="entry name" value="LKAAEAR1"/>
</dbReference>
<dbReference type="Pfam" id="PF15478">
    <property type="entry name" value="LKAAEAR"/>
    <property type="match status" value="1"/>
</dbReference>
<dbReference type="OrthoDB" id="10045727at2759"/>
<dbReference type="PANTHER" id="PTHR35665:SF1">
    <property type="entry name" value="PROTEIN LKAAEAR1"/>
    <property type="match status" value="1"/>
</dbReference>
<protein>
    <submittedName>
        <fullName evidence="2">Uncharacterized protein</fullName>
    </submittedName>
</protein>
<dbReference type="EMBL" id="JAACNH010000003">
    <property type="protein sequence ID" value="KAG8447201.1"/>
    <property type="molecule type" value="Genomic_DNA"/>
</dbReference>